<dbReference type="Proteomes" id="UP000269693">
    <property type="component" value="Chromosome"/>
</dbReference>
<sequence length="187" mass="22003">MKYENELIDLRKKNDSIAHVDEGLFPPIEKTRLSMRISTLEKEKYKSSIEGIIILSSYYEALINEIGRIELGSTYFKKNLDNLKVLVKWEIVLKLIYSKSLQTDSQYYESMIKIIKERNDLVHYKTKTIENPTLREAKKGYEIANQRISIFTNAIETLTEFHNDLLKVDSSKGLLKLFQFMEEIKRI</sequence>
<evidence type="ECO:0000313" key="2">
    <source>
        <dbReference type="Proteomes" id="UP000269693"/>
    </source>
</evidence>
<proteinExistence type="predicted"/>
<evidence type="ECO:0000313" key="1">
    <source>
        <dbReference type="EMBL" id="AZJ32764.1"/>
    </source>
</evidence>
<protein>
    <recommendedName>
        <fullName evidence="3">RiboL-PSP-HEPN domain-containing protein</fullName>
    </recommendedName>
</protein>
<reference evidence="1 2" key="1">
    <citation type="submission" date="2018-09" db="EMBL/GenBank/DDBJ databases">
        <title>Insights into the microbiota of Asian seabass (Lates calcarifer) with tenacibaculosis symptoms and description of sp. nov. Tenacibaculum singaporense.</title>
        <authorList>
            <person name="Miyake S."/>
            <person name="Soh M."/>
            <person name="Azman M.N."/>
            <person name="Ngoh S.Y."/>
            <person name="Orban L."/>
            <person name="Seedorf H."/>
        </authorList>
    </citation>
    <scope>NUCLEOTIDE SEQUENCE [LARGE SCALE GENOMIC DNA]</scope>
    <source>
        <strain evidence="1 2">DSM 13764</strain>
    </source>
</reference>
<gene>
    <name evidence="1" type="ORF">D6200_09420</name>
</gene>
<organism evidence="1 2">
    <name type="scientific">Tenacibaculum mesophilum</name>
    <dbReference type="NCBI Taxonomy" id="104268"/>
    <lineage>
        <taxon>Bacteria</taxon>
        <taxon>Pseudomonadati</taxon>
        <taxon>Bacteroidota</taxon>
        <taxon>Flavobacteriia</taxon>
        <taxon>Flavobacteriales</taxon>
        <taxon>Flavobacteriaceae</taxon>
        <taxon>Tenacibaculum</taxon>
    </lineage>
</organism>
<dbReference type="EMBL" id="CP032544">
    <property type="protein sequence ID" value="AZJ32764.1"/>
    <property type="molecule type" value="Genomic_DNA"/>
</dbReference>
<evidence type="ECO:0008006" key="3">
    <source>
        <dbReference type="Google" id="ProtNLM"/>
    </source>
</evidence>
<keyword evidence="2" id="KW-1185">Reference proteome</keyword>
<name>A0ABM7CG69_9FLAO</name>
<accession>A0ABM7CG69</accession>